<dbReference type="Proteomes" id="UP000298138">
    <property type="component" value="Unassembled WGS sequence"/>
</dbReference>
<organism evidence="7 8">
    <name type="scientific">Ascodesmis nigricans</name>
    <dbReference type="NCBI Taxonomy" id="341454"/>
    <lineage>
        <taxon>Eukaryota</taxon>
        <taxon>Fungi</taxon>
        <taxon>Dikarya</taxon>
        <taxon>Ascomycota</taxon>
        <taxon>Pezizomycotina</taxon>
        <taxon>Pezizomycetes</taxon>
        <taxon>Pezizales</taxon>
        <taxon>Ascodesmidaceae</taxon>
        <taxon>Ascodesmis</taxon>
    </lineage>
</organism>
<gene>
    <name evidence="7" type="ORF">EX30DRAFT_337414</name>
</gene>
<evidence type="ECO:0000256" key="3">
    <source>
        <dbReference type="ARBA" id="ARBA00023015"/>
    </source>
</evidence>
<dbReference type="GO" id="GO:0016592">
    <property type="term" value="C:mediator complex"/>
    <property type="evidence" value="ECO:0007669"/>
    <property type="project" value="InterPro"/>
</dbReference>
<sequence>MATPAPQSDDWDESQLLDNLRKLDELHRRLINLRTVIPTILYPLHAQYSTPTDLFHDFASRAASCSDDIAKFTTMYVHSSSILSHAERSRERNRDGIPRLKGKDMFLPDEEVAVAAVPPSLPPNANEEVKKEKEKVAGESEKQHQGLTLYEKQLRASFPETVEVEVESVVGEVRGRDGVEIVDVALSGKVDVRAWVVRLPQPVGLEVRVERETGGRWSVAGVRSVRGGEQSPTQVAIAGALERGVKVLESSGKFVLEMVTAYRTLYTEKCAKCGKIVKGGGAGTVNMPVVRKWEMEGWKALHEDCV</sequence>
<evidence type="ECO:0000313" key="7">
    <source>
        <dbReference type="EMBL" id="TGZ84983.1"/>
    </source>
</evidence>
<keyword evidence="8" id="KW-1185">Reference proteome</keyword>
<evidence type="ECO:0000256" key="6">
    <source>
        <dbReference type="SAM" id="MobiDB-lite"/>
    </source>
</evidence>
<dbReference type="STRING" id="341454.A0A4S2N6Y2"/>
<dbReference type="Pfam" id="PF11571">
    <property type="entry name" value="Med27"/>
    <property type="match status" value="1"/>
</dbReference>
<feature type="region of interest" description="Disordered" evidence="6">
    <location>
        <begin position="117"/>
        <end position="144"/>
    </location>
</feature>
<accession>A0A4S2N6Y2</accession>
<dbReference type="OrthoDB" id="5326237at2759"/>
<keyword evidence="4" id="KW-0804">Transcription</keyword>
<evidence type="ECO:0000256" key="5">
    <source>
        <dbReference type="ARBA" id="ARBA00023242"/>
    </source>
</evidence>
<evidence type="ECO:0000256" key="1">
    <source>
        <dbReference type="ARBA" id="ARBA00004123"/>
    </source>
</evidence>
<evidence type="ECO:0000313" key="8">
    <source>
        <dbReference type="Proteomes" id="UP000298138"/>
    </source>
</evidence>
<reference evidence="7 8" key="1">
    <citation type="submission" date="2019-04" db="EMBL/GenBank/DDBJ databases">
        <title>Comparative genomics and transcriptomics to analyze fruiting body development in filamentous ascomycetes.</title>
        <authorList>
            <consortium name="DOE Joint Genome Institute"/>
            <person name="Lutkenhaus R."/>
            <person name="Traeger S."/>
            <person name="Breuer J."/>
            <person name="Kuo A."/>
            <person name="Lipzen A."/>
            <person name="Pangilinan J."/>
            <person name="Dilworth D."/>
            <person name="Sandor L."/>
            <person name="Poggeler S."/>
            <person name="Barry K."/>
            <person name="Grigoriev I.V."/>
            <person name="Nowrousian M."/>
        </authorList>
    </citation>
    <scope>NUCLEOTIDE SEQUENCE [LARGE SCALE GENOMIC DNA]</scope>
    <source>
        <strain evidence="7 8">CBS 389.68</strain>
    </source>
</reference>
<comment type="subcellular location">
    <subcellularLocation>
        <location evidence="1">Nucleus</location>
    </subcellularLocation>
</comment>
<name>A0A4S2N6Y2_9PEZI</name>
<protein>
    <submittedName>
        <fullName evidence="7">Uncharacterized protein</fullName>
    </submittedName>
</protein>
<dbReference type="InterPro" id="IPR021627">
    <property type="entry name" value="Mediator_Med27"/>
</dbReference>
<keyword evidence="5" id="KW-0539">Nucleus</keyword>
<evidence type="ECO:0000256" key="2">
    <source>
        <dbReference type="ARBA" id="ARBA00008048"/>
    </source>
</evidence>
<feature type="compositionally biased region" description="Basic and acidic residues" evidence="6">
    <location>
        <begin position="127"/>
        <end position="144"/>
    </location>
</feature>
<keyword evidence="3" id="KW-0805">Transcription regulation</keyword>
<proteinExistence type="inferred from homology"/>
<evidence type="ECO:0000256" key="4">
    <source>
        <dbReference type="ARBA" id="ARBA00023163"/>
    </source>
</evidence>
<dbReference type="EMBL" id="ML220112">
    <property type="protein sequence ID" value="TGZ84983.1"/>
    <property type="molecule type" value="Genomic_DNA"/>
</dbReference>
<dbReference type="AlphaFoldDB" id="A0A4S2N6Y2"/>
<dbReference type="InParanoid" id="A0A4S2N6Y2"/>
<comment type="similarity">
    <text evidence="2">Belongs to the Mediator complex subunit 27 family.</text>
</comment>